<feature type="compositionally biased region" description="Polar residues" evidence="1">
    <location>
        <begin position="44"/>
        <end position="53"/>
    </location>
</feature>
<reference evidence="2 3" key="1">
    <citation type="submission" date="2024-09" db="EMBL/GenBank/DDBJ databases">
        <title>Chromosome-scale assembly of Riccia sorocarpa.</title>
        <authorList>
            <person name="Paukszto L."/>
        </authorList>
    </citation>
    <scope>NUCLEOTIDE SEQUENCE [LARGE SCALE GENOMIC DNA]</scope>
    <source>
        <strain evidence="2">LP-2024</strain>
        <tissue evidence="2">Aerial parts of the thallus</tissue>
    </source>
</reference>
<comment type="caution">
    <text evidence="2">The sequence shown here is derived from an EMBL/GenBank/DDBJ whole genome shotgun (WGS) entry which is preliminary data.</text>
</comment>
<gene>
    <name evidence="2" type="ORF">R1sor_006794</name>
</gene>
<protein>
    <submittedName>
        <fullName evidence="2">Uncharacterized protein</fullName>
    </submittedName>
</protein>
<sequence length="391" mass="44736">MDRFLKPVSNVQYFQSLREEDTAWRLKQMELSSESEAGEDSKSNSDVQITGDDSQGEKPRSSHRKPRFRLSEVLERLAKKHEGRSDSGNPHRVKYVNWFERPDDWKKIEQALKICRFSPRGTVKYLRLKYNKPGIQNQFLGLNESTIRGWLTPDKKLKSSVLELVRHPNYTGEQFGPTIVSGVEGPNPPVMQRVLQRDPELQPADVIIQRPFKAAFQQFYGRWYVEQIGIALSAGIQTINPKFDFSVGRMRTVAVEGLLHAHSQILMRRNMIIEGWRQCMLLEAWNSTCQMEAFKSFCDGKLFPPSVSGDAVATELSDHEEEPNDEDWHAEESVDEIMCQRLGIASEIQVLETTPESEQITDFCITGNGDGRVNFTNYLCNPASQTPYSEE</sequence>
<organism evidence="2 3">
    <name type="scientific">Riccia sorocarpa</name>
    <dbReference type="NCBI Taxonomy" id="122646"/>
    <lineage>
        <taxon>Eukaryota</taxon>
        <taxon>Viridiplantae</taxon>
        <taxon>Streptophyta</taxon>
        <taxon>Embryophyta</taxon>
        <taxon>Marchantiophyta</taxon>
        <taxon>Marchantiopsida</taxon>
        <taxon>Marchantiidae</taxon>
        <taxon>Marchantiales</taxon>
        <taxon>Ricciaceae</taxon>
        <taxon>Riccia</taxon>
    </lineage>
</organism>
<evidence type="ECO:0000313" key="3">
    <source>
        <dbReference type="Proteomes" id="UP001633002"/>
    </source>
</evidence>
<dbReference type="Proteomes" id="UP001633002">
    <property type="component" value="Unassembled WGS sequence"/>
</dbReference>
<evidence type="ECO:0000256" key="1">
    <source>
        <dbReference type="SAM" id="MobiDB-lite"/>
    </source>
</evidence>
<proteinExistence type="predicted"/>
<accession>A0ABD3HNY2</accession>
<evidence type="ECO:0000313" key="2">
    <source>
        <dbReference type="EMBL" id="KAL3693143.1"/>
    </source>
</evidence>
<dbReference type="AlphaFoldDB" id="A0ABD3HNY2"/>
<name>A0ABD3HNY2_9MARC</name>
<dbReference type="EMBL" id="JBJQOH010000003">
    <property type="protein sequence ID" value="KAL3693143.1"/>
    <property type="molecule type" value="Genomic_DNA"/>
</dbReference>
<keyword evidence="3" id="KW-1185">Reference proteome</keyword>
<feature type="region of interest" description="Disordered" evidence="1">
    <location>
        <begin position="28"/>
        <end position="66"/>
    </location>
</feature>